<dbReference type="OrthoDB" id="9765502at2"/>
<evidence type="ECO:0000313" key="1">
    <source>
        <dbReference type="EMBL" id="SFD43341.1"/>
    </source>
</evidence>
<dbReference type="GO" id="GO:0004803">
    <property type="term" value="F:transposase activity"/>
    <property type="evidence" value="ECO:0007669"/>
    <property type="project" value="InterPro"/>
</dbReference>
<proteinExistence type="predicted"/>
<evidence type="ECO:0000313" key="2">
    <source>
        <dbReference type="Proteomes" id="UP000198639"/>
    </source>
</evidence>
<keyword evidence="2" id="KW-1185">Reference proteome</keyword>
<gene>
    <name evidence="1" type="ORF">SAMN05216204_1251</name>
</gene>
<dbReference type="InterPro" id="IPR010921">
    <property type="entry name" value="Trp_repressor/repl_initiator"/>
</dbReference>
<dbReference type="InterPro" id="IPR002514">
    <property type="entry name" value="Transposase_8"/>
</dbReference>
<dbReference type="Proteomes" id="UP000198639">
    <property type="component" value="Unassembled WGS sequence"/>
</dbReference>
<dbReference type="Pfam" id="PF01527">
    <property type="entry name" value="HTH_Tnp_1"/>
    <property type="match status" value="1"/>
</dbReference>
<protein>
    <submittedName>
        <fullName evidence="1">Transposase</fullName>
    </submittedName>
</protein>
<dbReference type="GO" id="GO:0006313">
    <property type="term" value="P:DNA transposition"/>
    <property type="evidence" value="ECO:0007669"/>
    <property type="project" value="InterPro"/>
</dbReference>
<reference evidence="2" key="1">
    <citation type="submission" date="2016-10" db="EMBL/GenBank/DDBJ databases">
        <authorList>
            <person name="Varghese N."/>
            <person name="Submissions S."/>
        </authorList>
    </citation>
    <scope>NUCLEOTIDE SEQUENCE [LARGE SCALE GENOMIC DNA]</scope>
    <source>
        <strain evidence="2">CGMCC 1.12041</strain>
    </source>
</reference>
<organism evidence="1 2">
    <name type="scientific">Massilia yuzhufengensis</name>
    <dbReference type="NCBI Taxonomy" id="1164594"/>
    <lineage>
        <taxon>Bacteria</taxon>
        <taxon>Pseudomonadati</taxon>
        <taxon>Pseudomonadota</taxon>
        <taxon>Betaproteobacteria</taxon>
        <taxon>Burkholderiales</taxon>
        <taxon>Oxalobacteraceae</taxon>
        <taxon>Telluria group</taxon>
        <taxon>Massilia</taxon>
    </lineage>
</organism>
<dbReference type="GO" id="GO:0043565">
    <property type="term" value="F:sequence-specific DNA binding"/>
    <property type="evidence" value="ECO:0007669"/>
    <property type="project" value="InterPro"/>
</dbReference>
<feature type="non-terminal residue" evidence="1">
    <location>
        <position position="106"/>
    </location>
</feature>
<dbReference type="AlphaFoldDB" id="A0A1I1SA18"/>
<accession>A0A1I1SA18</accession>
<dbReference type="RefSeq" id="WP_143084637.1">
    <property type="nucleotide sequence ID" value="NZ_FOLD01000025.1"/>
</dbReference>
<dbReference type="EMBL" id="FOLD01000025">
    <property type="protein sequence ID" value="SFD43341.1"/>
    <property type="molecule type" value="Genomic_DNA"/>
</dbReference>
<dbReference type="STRING" id="1164594.SAMN05216204_1251"/>
<sequence>MSEGKKRRVHSAEFKAKVGLEAVRGVKTVTEIAQEYGVHPVLVGQWKKEILENADALFDVKRGPKPVDESSPEDKLYSEIGKLKMQVDWLKKSLGNESCGAGTMDR</sequence>
<name>A0A1I1SA18_9BURK</name>
<dbReference type="SUPFAM" id="SSF48295">
    <property type="entry name" value="TrpR-like"/>
    <property type="match status" value="1"/>
</dbReference>